<feature type="domain" description="EamA" evidence="9">
    <location>
        <begin position="153"/>
        <end position="283"/>
    </location>
</feature>
<feature type="transmembrane region" description="Helical" evidence="8">
    <location>
        <begin position="152"/>
        <end position="168"/>
    </location>
</feature>
<comment type="subcellular location">
    <subcellularLocation>
        <location evidence="1">Cell membrane</location>
        <topology evidence="1">Multi-pass membrane protein</topology>
    </subcellularLocation>
</comment>
<evidence type="ECO:0000256" key="6">
    <source>
        <dbReference type="ARBA" id="ARBA00022989"/>
    </source>
</evidence>
<evidence type="ECO:0000313" key="11">
    <source>
        <dbReference type="Proteomes" id="UP000321933"/>
    </source>
</evidence>
<feature type="transmembrane region" description="Helical" evidence="8">
    <location>
        <begin position="244"/>
        <end position="262"/>
    </location>
</feature>
<proteinExistence type="inferred from homology"/>
<feature type="transmembrane region" description="Helical" evidence="8">
    <location>
        <begin position="105"/>
        <end position="122"/>
    </location>
</feature>
<comment type="similarity">
    <text evidence="2">Belongs to the EamA transporter family.</text>
</comment>
<dbReference type="EMBL" id="VRYZ01000008">
    <property type="protein sequence ID" value="TXS89616.1"/>
    <property type="molecule type" value="Genomic_DNA"/>
</dbReference>
<feature type="transmembrane region" description="Helical" evidence="8">
    <location>
        <begin position="212"/>
        <end position="232"/>
    </location>
</feature>
<gene>
    <name evidence="10" type="primary">rarD</name>
    <name evidence="10" type="ORF">FVW59_16495</name>
</gene>
<dbReference type="SUPFAM" id="SSF103481">
    <property type="entry name" value="Multidrug resistance efflux transporter EmrE"/>
    <property type="match status" value="2"/>
</dbReference>
<keyword evidence="5 8" id="KW-0812">Transmembrane</keyword>
<feature type="transmembrane region" description="Helical" evidence="8">
    <location>
        <begin position="180"/>
        <end position="197"/>
    </location>
</feature>
<name>A0A5C8ZM25_9GAMM</name>
<evidence type="ECO:0000256" key="3">
    <source>
        <dbReference type="ARBA" id="ARBA00022448"/>
    </source>
</evidence>
<dbReference type="PANTHER" id="PTHR22911">
    <property type="entry name" value="ACYL-MALONYL CONDENSING ENZYME-RELATED"/>
    <property type="match status" value="1"/>
</dbReference>
<evidence type="ECO:0000259" key="9">
    <source>
        <dbReference type="Pfam" id="PF00892"/>
    </source>
</evidence>
<evidence type="ECO:0000256" key="5">
    <source>
        <dbReference type="ARBA" id="ARBA00022692"/>
    </source>
</evidence>
<dbReference type="InterPro" id="IPR004626">
    <property type="entry name" value="RarD"/>
</dbReference>
<evidence type="ECO:0000256" key="4">
    <source>
        <dbReference type="ARBA" id="ARBA00022475"/>
    </source>
</evidence>
<dbReference type="RefSeq" id="WP_148065474.1">
    <property type="nucleotide sequence ID" value="NZ_VRYZ01000008.1"/>
</dbReference>
<dbReference type="NCBIfam" id="TIGR00688">
    <property type="entry name" value="rarD"/>
    <property type="match status" value="1"/>
</dbReference>
<evidence type="ECO:0000256" key="7">
    <source>
        <dbReference type="ARBA" id="ARBA00023136"/>
    </source>
</evidence>
<accession>A0A5C8ZM25</accession>
<dbReference type="PANTHER" id="PTHR22911:SF137">
    <property type="entry name" value="SOLUTE CARRIER FAMILY 35 MEMBER G2-RELATED"/>
    <property type="match status" value="1"/>
</dbReference>
<keyword evidence="3" id="KW-0813">Transport</keyword>
<keyword evidence="6 8" id="KW-1133">Transmembrane helix</keyword>
<dbReference type="Pfam" id="PF00892">
    <property type="entry name" value="EamA"/>
    <property type="match status" value="2"/>
</dbReference>
<feature type="domain" description="EamA" evidence="9">
    <location>
        <begin position="9"/>
        <end position="142"/>
    </location>
</feature>
<evidence type="ECO:0000256" key="1">
    <source>
        <dbReference type="ARBA" id="ARBA00004651"/>
    </source>
</evidence>
<dbReference type="Proteomes" id="UP000321933">
    <property type="component" value="Unassembled WGS sequence"/>
</dbReference>
<dbReference type="GO" id="GO:0005886">
    <property type="term" value="C:plasma membrane"/>
    <property type="evidence" value="ECO:0007669"/>
    <property type="project" value="UniProtKB-SubCell"/>
</dbReference>
<comment type="caution">
    <text evidence="10">The sequence shown here is derived from an EMBL/GenBank/DDBJ whole genome shotgun (WGS) entry which is preliminary data.</text>
</comment>
<evidence type="ECO:0000256" key="2">
    <source>
        <dbReference type="ARBA" id="ARBA00007362"/>
    </source>
</evidence>
<dbReference type="AlphaFoldDB" id="A0A5C8ZM25"/>
<organism evidence="10 11">
    <name type="scientific">Parahaliea aestuarii</name>
    <dbReference type="NCBI Taxonomy" id="1852021"/>
    <lineage>
        <taxon>Bacteria</taxon>
        <taxon>Pseudomonadati</taxon>
        <taxon>Pseudomonadota</taxon>
        <taxon>Gammaproteobacteria</taxon>
        <taxon>Cellvibrionales</taxon>
        <taxon>Halieaceae</taxon>
        <taxon>Parahaliea</taxon>
    </lineage>
</organism>
<keyword evidence="11" id="KW-1185">Reference proteome</keyword>
<keyword evidence="7 8" id="KW-0472">Membrane</keyword>
<dbReference type="OrthoDB" id="369870at2"/>
<feature type="transmembrane region" description="Helical" evidence="8">
    <location>
        <begin position="7"/>
        <end position="24"/>
    </location>
</feature>
<reference evidence="10 11" key="1">
    <citation type="submission" date="2019-08" db="EMBL/GenBank/DDBJ databases">
        <title>Parahaliea maris sp. nov., isolated from the surface seawater.</title>
        <authorList>
            <person name="Liu Y."/>
        </authorList>
    </citation>
    <scope>NUCLEOTIDE SEQUENCE [LARGE SCALE GENOMIC DNA]</scope>
    <source>
        <strain evidence="10 11">S2-26</strain>
    </source>
</reference>
<evidence type="ECO:0000256" key="8">
    <source>
        <dbReference type="SAM" id="Phobius"/>
    </source>
</evidence>
<evidence type="ECO:0000313" key="10">
    <source>
        <dbReference type="EMBL" id="TXS89616.1"/>
    </source>
</evidence>
<keyword evidence="4" id="KW-1003">Cell membrane</keyword>
<feature type="transmembrane region" description="Helical" evidence="8">
    <location>
        <begin position="74"/>
        <end position="93"/>
    </location>
</feature>
<dbReference type="InterPro" id="IPR000620">
    <property type="entry name" value="EamA_dom"/>
</dbReference>
<protein>
    <submittedName>
        <fullName evidence="10">EamA family transporter RarD</fullName>
    </submittedName>
</protein>
<dbReference type="InterPro" id="IPR037185">
    <property type="entry name" value="EmrE-like"/>
</dbReference>
<feature type="transmembrane region" description="Helical" evidence="8">
    <location>
        <begin position="44"/>
        <end position="62"/>
    </location>
</feature>
<feature type="transmembrane region" description="Helical" evidence="8">
    <location>
        <begin position="268"/>
        <end position="289"/>
    </location>
</feature>
<feature type="transmembrane region" description="Helical" evidence="8">
    <location>
        <begin position="129"/>
        <end position="146"/>
    </location>
</feature>
<sequence length="305" mass="34050">MAEKNAAATGLLAGIVAFLIWGLAPLYFKALQHIPAPEILAHRSLWSLALALLVLLVMGKLPDLWATLRDHRRLRVLLLSTLLIGSNWLVFIWAINSNRVLEASLGYYINPLLNIVLGIVFLGERFRTLQWAAVALAAVGIAHELWQFGRLPIVALYLALSFGFYGLVRKQAPVESLTGLAVETLFMFPLALAYLLWSDSPTSNLLHNSMQLNSLLLFAGPLTLLPLLLFNIAARRLNLSTVGFLQYLGPTLMLVLALLVFNEPFTETKLLTFALVWLGLLLYTADALLQRRRLRRRRDLDSSSL</sequence>